<accession>A0A6C0JUP9</accession>
<evidence type="ECO:0008006" key="7">
    <source>
        <dbReference type="Google" id="ProtNLM"/>
    </source>
</evidence>
<proteinExistence type="predicted"/>
<dbReference type="SUPFAM" id="SSF81338">
    <property type="entry name" value="Aquaporin-like"/>
    <property type="match status" value="1"/>
</dbReference>
<keyword evidence="3 5" id="KW-1133">Transmembrane helix</keyword>
<dbReference type="GO" id="GO:0016020">
    <property type="term" value="C:membrane"/>
    <property type="evidence" value="ECO:0007669"/>
    <property type="project" value="UniProtKB-SubCell"/>
</dbReference>
<dbReference type="GO" id="GO:0015267">
    <property type="term" value="F:channel activity"/>
    <property type="evidence" value="ECO:0007669"/>
    <property type="project" value="InterPro"/>
</dbReference>
<dbReference type="AlphaFoldDB" id="A0A6C0JUP9"/>
<evidence type="ECO:0000313" key="6">
    <source>
        <dbReference type="EMBL" id="QHU07628.1"/>
    </source>
</evidence>
<dbReference type="Gene3D" id="1.20.1080.10">
    <property type="entry name" value="Glycerol uptake facilitator protein"/>
    <property type="match status" value="1"/>
</dbReference>
<dbReference type="EMBL" id="MN740685">
    <property type="protein sequence ID" value="QHU07628.1"/>
    <property type="molecule type" value="Genomic_DNA"/>
</dbReference>
<feature type="transmembrane region" description="Helical" evidence="5">
    <location>
        <begin position="64"/>
        <end position="82"/>
    </location>
</feature>
<evidence type="ECO:0000256" key="1">
    <source>
        <dbReference type="ARBA" id="ARBA00004141"/>
    </source>
</evidence>
<evidence type="ECO:0000256" key="4">
    <source>
        <dbReference type="ARBA" id="ARBA00023136"/>
    </source>
</evidence>
<dbReference type="InterPro" id="IPR023271">
    <property type="entry name" value="Aquaporin-like"/>
</dbReference>
<dbReference type="PRINTS" id="PR00783">
    <property type="entry name" value="MINTRINSICP"/>
</dbReference>
<evidence type="ECO:0000256" key="5">
    <source>
        <dbReference type="SAM" id="Phobius"/>
    </source>
</evidence>
<keyword evidence="4 5" id="KW-0472">Membrane</keyword>
<keyword evidence="2 5" id="KW-0812">Transmembrane</keyword>
<comment type="subcellular location">
    <subcellularLocation>
        <location evidence="1">Membrane</location>
        <topology evidence="1">Multi-pass membrane protein</topology>
    </subcellularLocation>
</comment>
<evidence type="ECO:0000256" key="2">
    <source>
        <dbReference type="ARBA" id="ARBA00022692"/>
    </source>
</evidence>
<reference evidence="6" key="1">
    <citation type="journal article" date="2020" name="Nature">
        <title>Giant virus diversity and host interactions through global metagenomics.</title>
        <authorList>
            <person name="Schulz F."/>
            <person name="Roux S."/>
            <person name="Paez-Espino D."/>
            <person name="Jungbluth S."/>
            <person name="Walsh D.A."/>
            <person name="Denef V.J."/>
            <person name="McMahon K.D."/>
            <person name="Konstantinidis K.T."/>
            <person name="Eloe-Fadrosh E.A."/>
            <person name="Kyrpides N.C."/>
            <person name="Woyke T."/>
        </authorList>
    </citation>
    <scope>NUCLEOTIDE SEQUENCE</scope>
    <source>
        <strain evidence="6">GVMAG-S-1041349-163</strain>
    </source>
</reference>
<sequence length="91" mass="10043">MDYVAEIIGTYIFVSIILFVGQPVPIAATLLFVIYLTKSFSKASVNPAVSLSLGLRGDLSSEKTFFYIISEFVGGGLAYLTYKYRDTIYPP</sequence>
<protein>
    <recommendedName>
        <fullName evidence="7">Major intrinsic protein</fullName>
    </recommendedName>
</protein>
<feature type="transmembrane region" description="Helical" evidence="5">
    <location>
        <begin position="12"/>
        <end position="36"/>
    </location>
</feature>
<dbReference type="InterPro" id="IPR000425">
    <property type="entry name" value="MIP"/>
</dbReference>
<name>A0A6C0JUP9_9ZZZZ</name>
<evidence type="ECO:0000256" key="3">
    <source>
        <dbReference type="ARBA" id="ARBA00022989"/>
    </source>
</evidence>
<organism evidence="6">
    <name type="scientific">viral metagenome</name>
    <dbReference type="NCBI Taxonomy" id="1070528"/>
    <lineage>
        <taxon>unclassified sequences</taxon>
        <taxon>metagenomes</taxon>
        <taxon>organismal metagenomes</taxon>
    </lineage>
</organism>